<protein>
    <submittedName>
        <fullName evidence="2">Endo/exonuclease/phosphatase domain-containing protein</fullName>
    </submittedName>
</protein>
<dbReference type="InterPro" id="IPR005135">
    <property type="entry name" value="Endo/exonuclease/phosphatase"/>
</dbReference>
<dbReference type="EMBL" id="ACPB03024642">
    <property type="status" value="NOT_ANNOTATED_CDS"/>
    <property type="molecule type" value="Genomic_DNA"/>
</dbReference>
<dbReference type="STRING" id="13249.T1I8M4"/>
<name>T1I8M4_RHOPR</name>
<dbReference type="Proteomes" id="UP000015103">
    <property type="component" value="Unassembled WGS sequence"/>
</dbReference>
<dbReference type="InParanoid" id="T1I8M4"/>
<dbReference type="InterPro" id="IPR036691">
    <property type="entry name" value="Endo/exonu/phosph_ase_sf"/>
</dbReference>
<dbReference type="GO" id="GO:0003824">
    <property type="term" value="F:catalytic activity"/>
    <property type="evidence" value="ECO:0007669"/>
    <property type="project" value="InterPro"/>
</dbReference>
<evidence type="ECO:0000313" key="3">
    <source>
        <dbReference type="Proteomes" id="UP000015103"/>
    </source>
</evidence>
<dbReference type="SUPFAM" id="SSF56219">
    <property type="entry name" value="DNase I-like"/>
    <property type="match status" value="1"/>
</dbReference>
<dbReference type="OMA" id="CISGRII"/>
<reference evidence="2" key="1">
    <citation type="submission" date="2015-05" db="UniProtKB">
        <authorList>
            <consortium name="EnsemblMetazoa"/>
        </authorList>
    </citation>
    <scope>IDENTIFICATION</scope>
</reference>
<dbReference type="HOGENOM" id="CLU_549332_0_0_1"/>
<proteinExistence type="predicted"/>
<accession>T1I8M4</accession>
<dbReference type="VEuPathDB" id="VectorBase:RPRC012646"/>
<sequence length="524" mass="60176">VSQQLYQKVREAAIDVFLMQEPYTVGGRVAGFGPPFRILAGPGTDTPWSAIVICNPELGVLQLPQFSDQYMVCAQIHGDFGNLYVITLYCRYSISNESFLYRLDQVLRALRGKPVLIGTDANARSPLWFSDESDDPGQRLEDFIFEHRLQVINEVSPYYTFSSHAGESNIDVTVVSSAAIRLNWSWHIQPEWCFSDHRCIVLDANDYDKSRRLAGLDHFLIKKANWEVFDARIKEAFKKEKLPEFLTLSAEEKARRITEVISMAASCSIPLRRKLVGGVPWWSAELNKLRREANKARKKFQRVRRRDNDSRISQIAWNDFRVKRNVYTSAIKQAKERSWRDLVKLEGNSSPWGLVHKLVVKVPQETILSSIKVNDERMTVSWEESVEKLLATLVPDDIEDTAAQSVIRRLNNEYANDINQEDFSELDVEAALARQRCRAAPGMDRITMDMIRRIWSLCPVVLMSTYNSCLKEGHFPECWKSGELRLLLKGRDKPIDDPKSYRPICLLSVLGKLLERLYLGKLTN</sequence>
<evidence type="ECO:0000313" key="2">
    <source>
        <dbReference type="EnsemblMetazoa" id="RPRC012646-PA"/>
    </source>
</evidence>
<dbReference type="AlphaFoldDB" id="T1I8M4"/>
<dbReference type="EnsemblMetazoa" id="RPRC012646-RA">
    <property type="protein sequence ID" value="RPRC012646-PA"/>
    <property type="gene ID" value="RPRC012646"/>
</dbReference>
<feature type="domain" description="Endonuclease/exonuclease/phosphatase" evidence="1">
    <location>
        <begin position="83"/>
        <end position="200"/>
    </location>
</feature>
<keyword evidence="3" id="KW-1185">Reference proteome</keyword>
<dbReference type="PANTHER" id="PTHR19446">
    <property type="entry name" value="REVERSE TRANSCRIPTASES"/>
    <property type="match status" value="1"/>
</dbReference>
<organism evidence="2 3">
    <name type="scientific">Rhodnius prolixus</name>
    <name type="common">Triatomid bug</name>
    <dbReference type="NCBI Taxonomy" id="13249"/>
    <lineage>
        <taxon>Eukaryota</taxon>
        <taxon>Metazoa</taxon>
        <taxon>Ecdysozoa</taxon>
        <taxon>Arthropoda</taxon>
        <taxon>Hexapoda</taxon>
        <taxon>Insecta</taxon>
        <taxon>Pterygota</taxon>
        <taxon>Neoptera</taxon>
        <taxon>Paraneoptera</taxon>
        <taxon>Hemiptera</taxon>
        <taxon>Heteroptera</taxon>
        <taxon>Panheteroptera</taxon>
        <taxon>Cimicomorpha</taxon>
        <taxon>Reduviidae</taxon>
        <taxon>Triatominae</taxon>
        <taxon>Rhodnius</taxon>
    </lineage>
</organism>
<dbReference type="eggNOG" id="KOG1075">
    <property type="taxonomic scope" value="Eukaryota"/>
</dbReference>
<dbReference type="Gene3D" id="3.60.10.10">
    <property type="entry name" value="Endonuclease/exonuclease/phosphatase"/>
    <property type="match status" value="1"/>
</dbReference>
<evidence type="ECO:0000259" key="1">
    <source>
        <dbReference type="Pfam" id="PF14529"/>
    </source>
</evidence>
<dbReference type="Pfam" id="PF14529">
    <property type="entry name" value="Exo_endo_phos_2"/>
    <property type="match status" value="1"/>
</dbReference>